<protein>
    <submittedName>
        <fullName evidence="1">Uncharacterized protein</fullName>
    </submittedName>
</protein>
<dbReference type="EMBL" id="GBXM01049959">
    <property type="protein sequence ID" value="JAH58618.1"/>
    <property type="molecule type" value="Transcribed_RNA"/>
</dbReference>
<reference evidence="1" key="1">
    <citation type="submission" date="2014-11" db="EMBL/GenBank/DDBJ databases">
        <authorList>
            <person name="Amaro Gonzalez C."/>
        </authorList>
    </citation>
    <scope>NUCLEOTIDE SEQUENCE</scope>
</reference>
<proteinExistence type="predicted"/>
<dbReference type="AlphaFoldDB" id="A0A0E9U0U5"/>
<name>A0A0E9U0U5_ANGAN</name>
<sequence>MYNTSFSHISCYIILYSQFCYCHE</sequence>
<evidence type="ECO:0000313" key="1">
    <source>
        <dbReference type="EMBL" id="JAH58618.1"/>
    </source>
</evidence>
<dbReference type="EMBL" id="GBXM01054712">
    <property type="protein sequence ID" value="JAH53865.1"/>
    <property type="molecule type" value="Transcribed_RNA"/>
</dbReference>
<organism evidence="1">
    <name type="scientific">Anguilla anguilla</name>
    <name type="common">European freshwater eel</name>
    <name type="synonym">Muraena anguilla</name>
    <dbReference type="NCBI Taxonomy" id="7936"/>
    <lineage>
        <taxon>Eukaryota</taxon>
        <taxon>Metazoa</taxon>
        <taxon>Chordata</taxon>
        <taxon>Craniata</taxon>
        <taxon>Vertebrata</taxon>
        <taxon>Euteleostomi</taxon>
        <taxon>Actinopterygii</taxon>
        <taxon>Neopterygii</taxon>
        <taxon>Teleostei</taxon>
        <taxon>Anguilliformes</taxon>
        <taxon>Anguillidae</taxon>
        <taxon>Anguilla</taxon>
    </lineage>
</organism>
<accession>A0A0E9U0U5</accession>
<reference evidence="1" key="2">
    <citation type="journal article" date="2015" name="Fish Shellfish Immunol.">
        <title>Early steps in the European eel (Anguilla anguilla)-Vibrio vulnificus interaction in the gills: Role of the RtxA13 toxin.</title>
        <authorList>
            <person name="Callol A."/>
            <person name="Pajuelo D."/>
            <person name="Ebbesson L."/>
            <person name="Teles M."/>
            <person name="MacKenzie S."/>
            <person name="Amaro C."/>
        </authorList>
    </citation>
    <scope>NUCLEOTIDE SEQUENCE</scope>
</reference>